<dbReference type="GO" id="GO:0046872">
    <property type="term" value="F:metal ion binding"/>
    <property type="evidence" value="ECO:0007669"/>
    <property type="project" value="UniProtKB-KW"/>
</dbReference>
<keyword evidence="5 12" id="KW-0812">Transmembrane</keyword>
<feature type="domain" description="Peptidase M48" evidence="13">
    <location>
        <begin position="260"/>
        <end position="519"/>
    </location>
</feature>
<keyword evidence="4 14" id="KW-0645">Protease</keyword>
<dbReference type="InterPro" id="IPR050083">
    <property type="entry name" value="HtpX_protease"/>
</dbReference>
<dbReference type="Pfam" id="PF01435">
    <property type="entry name" value="Peptidase_M48"/>
    <property type="match status" value="1"/>
</dbReference>
<feature type="transmembrane region" description="Helical" evidence="12">
    <location>
        <begin position="110"/>
        <end position="133"/>
    </location>
</feature>
<dbReference type="GO" id="GO:0005886">
    <property type="term" value="C:plasma membrane"/>
    <property type="evidence" value="ECO:0007669"/>
    <property type="project" value="UniProtKB-SubCell"/>
</dbReference>
<evidence type="ECO:0000256" key="3">
    <source>
        <dbReference type="ARBA" id="ARBA00022475"/>
    </source>
</evidence>
<keyword evidence="10 14" id="KW-0482">Metalloprotease</keyword>
<evidence type="ECO:0000256" key="6">
    <source>
        <dbReference type="ARBA" id="ARBA00022723"/>
    </source>
</evidence>
<evidence type="ECO:0000256" key="12">
    <source>
        <dbReference type="SAM" id="Phobius"/>
    </source>
</evidence>
<name>A0A5M9QSG8_9HELI</name>
<dbReference type="Gene3D" id="3.30.2010.10">
    <property type="entry name" value="Metalloproteases ('zincins'), catalytic domain"/>
    <property type="match status" value="1"/>
</dbReference>
<feature type="transmembrane region" description="Helical" evidence="12">
    <location>
        <begin position="345"/>
        <end position="363"/>
    </location>
</feature>
<dbReference type="GO" id="GO:0006508">
    <property type="term" value="P:proteolysis"/>
    <property type="evidence" value="ECO:0007669"/>
    <property type="project" value="UniProtKB-KW"/>
</dbReference>
<keyword evidence="7" id="KW-0378">Hydrolase</keyword>
<evidence type="ECO:0000256" key="11">
    <source>
        <dbReference type="ARBA" id="ARBA00023136"/>
    </source>
</evidence>
<feature type="transmembrane region" description="Helical" evidence="12">
    <location>
        <begin position="383"/>
        <end position="405"/>
    </location>
</feature>
<comment type="subcellular location">
    <subcellularLocation>
        <location evidence="2">Cell membrane</location>
        <topology evidence="2">Multi-pass membrane protein</topology>
    </subcellularLocation>
</comment>
<evidence type="ECO:0000256" key="9">
    <source>
        <dbReference type="ARBA" id="ARBA00022989"/>
    </source>
</evidence>
<evidence type="ECO:0000256" key="1">
    <source>
        <dbReference type="ARBA" id="ARBA00001947"/>
    </source>
</evidence>
<dbReference type="AlphaFoldDB" id="A0A5M9QSG8"/>
<keyword evidence="9 12" id="KW-1133">Transmembrane helix</keyword>
<dbReference type="GO" id="GO:0004222">
    <property type="term" value="F:metalloendopeptidase activity"/>
    <property type="evidence" value="ECO:0007669"/>
    <property type="project" value="InterPro"/>
</dbReference>
<dbReference type="RefSeq" id="WP_150336787.1">
    <property type="nucleotide sequence ID" value="NZ_JAERIX010000058.1"/>
</dbReference>
<keyword evidence="6" id="KW-0479">Metal-binding</keyword>
<evidence type="ECO:0000256" key="2">
    <source>
        <dbReference type="ARBA" id="ARBA00004651"/>
    </source>
</evidence>
<proteinExistence type="predicted"/>
<protein>
    <submittedName>
        <fullName evidence="14">M48 family metalloprotease</fullName>
    </submittedName>
</protein>
<evidence type="ECO:0000313" key="15">
    <source>
        <dbReference type="Proteomes" id="UP000323707"/>
    </source>
</evidence>
<feature type="transmembrane region" description="Helical" evidence="12">
    <location>
        <begin position="154"/>
        <end position="187"/>
    </location>
</feature>
<evidence type="ECO:0000259" key="13">
    <source>
        <dbReference type="Pfam" id="PF01435"/>
    </source>
</evidence>
<reference evidence="14 15" key="1">
    <citation type="submission" date="2019-09" db="EMBL/GenBank/DDBJ databases">
        <title>Draft genome sequence of various Type strains from the CCUG.</title>
        <authorList>
            <person name="Pineiro-Iglesias B."/>
            <person name="Tunovic T."/>
            <person name="Unosson C."/>
            <person name="Inganas E."/>
            <person name="Ohlen M."/>
            <person name="Cardew S."/>
            <person name="Jensie-Markopoulos S."/>
            <person name="Salva-Serra F."/>
            <person name="Jaen-Luchoro D."/>
            <person name="Karlsson R."/>
            <person name="Svensson-Stadler L."/>
            <person name="Chun J."/>
            <person name="Moore E."/>
        </authorList>
    </citation>
    <scope>NUCLEOTIDE SEQUENCE [LARGE SCALE GENOMIC DNA]</scope>
    <source>
        <strain evidence="14 15">CCUG 32756T</strain>
    </source>
</reference>
<organism evidence="14 15">
    <name type="scientific">Helicobacter canis</name>
    <dbReference type="NCBI Taxonomy" id="29419"/>
    <lineage>
        <taxon>Bacteria</taxon>
        <taxon>Pseudomonadati</taxon>
        <taxon>Campylobacterota</taxon>
        <taxon>Epsilonproteobacteria</taxon>
        <taxon>Campylobacterales</taxon>
        <taxon>Helicobacteraceae</taxon>
        <taxon>Helicobacter</taxon>
    </lineage>
</organism>
<gene>
    <name evidence="14" type="ORF">F4V45_01780</name>
</gene>
<feature type="transmembrane region" description="Helical" evidence="12">
    <location>
        <begin position="46"/>
        <end position="67"/>
    </location>
</feature>
<feature type="transmembrane region" description="Helical" evidence="12">
    <location>
        <begin position="12"/>
        <end position="34"/>
    </location>
</feature>
<keyword evidence="3" id="KW-1003">Cell membrane</keyword>
<dbReference type="InterPro" id="IPR001915">
    <property type="entry name" value="Peptidase_M48"/>
</dbReference>
<keyword evidence="11 12" id="KW-0472">Membrane</keyword>
<dbReference type="PANTHER" id="PTHR43221:SF1">
    <property type="entry name" value="PROTEASE HTPX"/>
    <property type="match status" value="1"/>
</dbReference>
<dbReference type="PANTHER" id="PTHR43221">
    <property type="entry name" value="PROTEASE HTPX"/>
    <property type="match status" value="1"/>
</dbReference>
<evidence type="ECO:0000256" key="7">
    <source>
        <dbReference type="ARBA" id="ARBA00022801"/>
    </source>
</evidence>
<evidence type="ECO:0000256" key="8">
    <source>
        <dbReference type="ARBA" id="ARBA00022833"/>
    </source>
</evidence>
<dbReference type="EMBL" id="VXKE01000005">
    <property type="protein sequence ID" value="KAA8710999.1"/>
    <property type="molecule type" value="Genomic_DNA"/>
</dbReference>
<feature type="transmembrane region" description="Helical" evidence="12">
    <location>
        <begin position="207"/>
        <end position="227"/>
    </location>
</feature>
<evidence type="ECO:0000256" key="10">
    <source>
        <dbReference type="ARBA" id="ARBA00023049"/>
    </source>
</evidence>
<sequence>MQVIHALFTYFIPWVFVPALLITIGFCAILIINLNKYPNPSLPRSLLFFALISLTTIGFMVVMAQFYPLIAEYKEISDSVFDSLAMRIEMLAQNNMGFALWLLIWGGPMVYGGLLCVVLLCACLLFFATRLYLKRKPKELGFAAHKDLALGKVLWLNMLFIVVFVLFFMLCFCVFELIFWLAMPAIFDEPDSFSFLTDNIRKQMGWFIYSLGLSAGILLVIFGSFVVKSLLLSRHSIDRLAKTLKAIEITPKKYKNHRKYARLLNVVEEIAIASAMPMPRVFVMREEQGINAMCSGERFGKSDERFALFFTQGALDTLSREELSGVVGHEFSHAFHQDVALNLRIFSLIFGFMSISFIGEILMRSIARRTGAAGKRDSKGEAVIALFAFSFYALGLLGTLCASLIQAAISRQKEFLADATSVQYTRNPNAILCALQTIAQEQSPKESQERKLAKVFIIAPFINYAPKESQECKLAKDTQGFLHNKLAKPCAHMFFLQGFKSAFATHPPIHKRIEVLESIAR</sequence>
<evidence type="ECO:0000256" key="4">
    <source>
        <dbReference type="ARBA" id="ARBA00022670"/>
    </source>
</evidence>
<dbReference type="Proteomes" id="UP000323707">
    <property type="component" value="Unassembled WGS sequence"/>
</dbReference>
<accession>A0A5M9QSG8</accession>
<evidence type="ECO:0000256" key="5">
    <source>
        <dbReference type="ARBA" id="ARBA00022692"/>
    </source>
</evidence>
<comment type="cofactor">
    <cofactor evidence="1">
        <name>Zn(2+)</name>
        <dbReference type="ChEBI" id="CHEBI:29105"/>
    </cofactor>
</comment>
<keyword evidence="8" id="KW-0862">Zinc</keyword>
<evidence type="ECO:0000313" key="14">
    <source>
        <dbReference type="EMBL" id="KAA8710999.1"/>
    </source>
</evidence>
<comment type="caution">
    <text evidence="14">The sequence shown here is derived from an EMBL/GenBank/DDBJ whole genome shotgun (WGS) entry which is preliminary data.</text>
</comment>